<dbReference type="PANTHER" id="PTHR13052">
    <property type="entry name" value="NFRKB-RELATED"/>
    <property type="match status" value="1"/>
</dbReference>
<feature type="domain" description="DEUBAD" evidence="4">
    <location>
        <begin position="89"/>
        <end position="200"/>
    </location>
</feature>
<dbReference type="PROSITE" id="PS51916">
    <property type="entry name" value="DEUBAD"/>
    <property type="match status" value="1"/>
</dbReference>
<dbReference type="GO" id="GO:0031011">
    <property type="term" value="C:Ino80 complex"/>
    <property type="evidence" value="ECO:0007669"/>
    <property type="project" value="InterPro"/>
</dbReference>
<comment type="subcellular location">
    <subcellularLocation>
        <location evidence="1">Nucleus</location>
    </subcellularLocation>
</comment>
<dbReference type="PANTHER" id="PTHR13052:SF2">
    <property type="entry name" value="NUCLEAR FACTOR KAPPA-B-BINDING PROTEIN"/>
    <property type="match status" value="1"/>
</dbReference>
<evidence type="ECO:0000256" key="3">
    <source>
        <dbReference type="SAM" id="MobiDB-lite"/>
    </source>
</evidence>
<dbReference type="InterPro" id="IPR044867">
    <property type="entry name" value="DEUBAD_dom"/>
</dbReference>
<reference evidence="5 6" key="1">
    <citation type="submission" date="2024-01" db="EMBL/GenBank/DDBJ databases">
        <title>The complete chloroplast genome sequence of Lithospermum erythrorhizon: insights into the phylogenetic relationship among Boraginaceae species and the maternal lineages of purple gromwells.</title>
        <authorList>
            <person name="Okada T."/>
            <person name="Watanabe K."/>
        </authorList>
    </citation>
    <scope>NUCLEOTIDE SEQUENCE [LARGE SCALE GENOMIC DNA]</scope>
</reference>
<name>A0AAV3NMZ3_LITER</name>
<dbReference type="Proteomes" id="UP001454036">
    <property type="component" value="Unassembled WGS sequence"/>
</dbReference>
<gene>
    <name evidence="5" type="ORF">LIER_01726</name>
</gene>
<keyword evidence="2" id="KW-0539">Nucleus</keyword>
<dbReference type="AlphaFoldDB" id="A0AAV3NMZ3"/>
<evidence type="ECO:0000313" key="5">
    <source>
        <dbReference type="EMBL" id="GAA0140363.1"/>
    </source>
</evidence>
<evidence type="ECO:0000259" key="4">
    <source>
        <dbReference type="PROSITE" id="PS51916"/>
    </source>
</evidence>
<dbReference type="EMBL" id="BAABME010000173">
    <property type="protein sequence ID" value="GAA0140363.1"/>
    <property type="molecule type" value="Genomic_DNA"/>
</dbReference>
<evidence type="ECO:0000256" key="2">
    <source>
        <dbReference type="ARBA" id="ARBA00023242"/>
    </source>
</evidence>
<protein>
    <submittedName>
        <fullName evidence="5">Chromatin/chromatin-binding, or -regulatory protein</fullName>
    </submittedName>
</protein>
<sequence length="974" mass="109252">MAGDQRKNGFASSLVLDSTQDHRKVKRIKSGFSGYGLDMKSHISLKWDDSKMSVVAKTEQIGLSRRELIHFVDGIVPCHDNVADVITVPPEIFRLDNLNDVLTYEVWQNCLSESERSILTQFLPKHCNPDRVVQQLLSGDNFHFGSPYVKWGALLCSEKLHPDTILTTERCFRANKKAYYSELQTYHTDMIDNLQRWKEGVGDCKDLEEDIIQRMWRSRSNSKKRVFTPEPRVPELEENVFTTPESSCRGASEMVCSSDNPNGILTHGEIIRRKVSTTSMIDNSDGFKDASKLRKEEKLPKPNFHHGDGARYMSYIKVSKSQHQRIKSSMKHSSSSIQAKSLNSVLGNIDALHIQPFEVYEKEEWQKLHDHWLQLANRDLPPFVSDWRNLQLQRLQITKSLGQEMEERLKCQKESFDQDKKESSCDVPLEPLDNFDANVALTEMEELDVAPSKPAMEVPASPIKETPLTIKEEASATVMTLHESPSMTEEEAPVKTEEESPTMTEEDSPTMIIEESSKLTKEDEVQPNGSMEGQQDNGFEEVGLVTFEDKERENSIRDAGDFVSVPTNSEHLDQTISLNNGCHHYDDMNIETQGNLDLKKEETSPSSTKYSLNLGNVDVTMSREDSIASDVDTWPQVNMPGLFYHSTSLSHGYSSSNEISLGHPQVEEQTSQLLHLEAFNLERMGERTSLDGFNGESIGGRDALQLHSNPSPFFSPYHNQDRNGLYQPFYKSETDLSYQHEQKQGGTSFQPAANVLVETGQCSGPMKEQLHSSLPLELRQKGLGDIFLNQNIQESMFSNGVSYPIPRLETLPLNVRNFAANAVHMSAPPPQSHMNGGLLNPNWYAGDHPARGSWSCMEGGVGPSQGIGSGSSSDQSLFRVLSECNELQLGAQYDSMSSSQRFMQSGNYGGVTGGIHTTSHVLPQTVNPLNYLSDLESTAGYKTVSSLGMMNMQHQPPGLEETIDNKTFLKSWNQ</sequence>
<evidence type="ECO:0000313" key="6">
    <source>
        <dbReference type="Proteomes" id="UP001454036"/>
    </source>
</evidence>
<evidence type="ECO:0000256" key="1">
    <source>
        <dbReference type="ARBA" id="ARBA00004123"/>
    </source>
</evidence>
<keyword evidence="6" id="KW-1185">Reference proteome</keyword>
<dbReference type="InterPro" id="IPR024867">
    <property type="entry name" value="NFRKB"/>
</dbReference>
<feature type="region of interest" description="Disordered" evidence="3">
    <location>
        <begin position="482"/>
        <end position="511"/>
    </location>
</feature>
<organism evidence="5 6">
    <name type="scientific">Lithospermum erythrorhizon</name>
    <name type="common">Purple gromwell</name>
    <name type="synonym">Lithospermum officinale var. erythrorhizon</name>
    <dbReference type="NCBI Taxonomy" id="34254"/>
    <lineage>
        <taxon>Eukaryota</taxon>
        <taxon>Viridiplantae</taxon>
        <taxon>Streptophyta</taxon>
        <taxon>Embryophyta</taxon>
        <taxon>Tracheophyta</taxon>
        <taxon>Spermatophyta</taxon>
        <taxon>Magnoliopsida</taxon>
        <taxon>eudicotyledons</taxon>
        <taxon>Gunneridae</taxon>
        <taxon>Pentapetalae</taxon>
        <taxon>asterids</taxon>
        <taxon>lamiids</taxon>
        <taxon>Boraginales</taxon>
        <taxon>Boraginaceae</taxon>
        <taxon>Boraginoideae</taxon>
        <taxon>Lithospermeae</taxon>
        <taxon>Lithospermum</taxon>
    </lineage>
</organism>
<accession>A0AAV3NMZ3</accession>
<proteinExistence type="predicted"/>
<dbReference type="CDD" id="cd21865">
    <property type="entry name" value="DEUBAD_NFRKB"/>
    <property type="match status" value="1"/>
</dbReference>
<comment type="caution">
    <text evidence="5">The sequence shown here is derived from an EMBL/GenBank/DDBJ whole genome shotgun (WGS) entry which is preliminary data.</text>
</comment>